<dbReference type="AlphaFoldDB" id="A0AAP0HF20"/>
<organism evidence="2 3">
    <name type="scientific">Stephania yunnanensis</name>
    <dbReference type="NCBI Taxonomy" id="152371"/>
    <lineage>
        <taxon>Eukaryota</taxon>
        <taxon>Viridiplantae</taxon>
        <taxon>Streptophyta</taxon>
        <taxon>Embryophyta</taxon>
        <taxon>Tracheophyta</taxon>
        <taxon>Spermatophyta</taxon>
        <taxon>Magnoliopsida</taxon>
        <taxon>Ranunculales</taxon>
        <taxon>Menispermaceae</taxon>
        <taxon>Menispermoideae</taxon>
        <taxon>Cissampelideae</taxon>
        <taxon>Stephania</taxon>
    </lineage>
</organism>
<sequence length="50" mass="5313">MEEGARGQQQTGKARPSTRGQRGSGGEDDNGATVRLRVEDGPAGQRAMER</sequence>
<keyword evidence="3" id="KW-1185">Reference proteome</keyword>
<evidence type="ECO:0000313" key="2">
    <source>
        <dbReference type="EMBL" id="KAK9082141.1"/>
    </source>
</evidence>
<dbReference type="Proteomes" id="UP001420932">
    <property type="component" value="Unassembled WGS sequence"/>
</dbReference>
<reference evidence="2 3" key="1">
    <citation type="submission" date="2024-01" db="EMBL/GenBank/DDBJ databases">
        <title>Genome assemblies of Stephania.</title>
        <authorList>
            <person name="Yang L."/>
        </authorList>
    </citation>
    <scope>NUCLEOTIDE SEQUENCE [LARGE SCALE GENOMIC DNA]</scope>
    <source>
        <strain evidence="2">YNDBR</strain>
        <tissue evidence="2">Leaf</tissue>
    </source>
</reference>
<accession>A0AAP0HF20</accession>
<gene>
    <name evidence="2" type="ORF">Syun_031078</name>
</gene>
<evidence type="ECO:0000313" key="3">
    <source>
        <dbReference type="Proteomes" id="UP001420932"/>
    </source>
</evidence>
<feature type="region of interest" description="Disordered" evidence="1">
    <location>
        <begin position="1"/>
        <end position="50"/>
    </location>
</feature>
<evidence type="ECO:0000256" key="1">
    <source>
        <dbReference type="SAM" id="MobiDB-lite"/>
    </source>
</evidence>
<proteinExistence type="predicted"/>
<dbReference type="EMBL" id="JBBNAF010000036">
    <property type="protein sequence ID" value="KAK9082141.1"/>
    <property type="molecule type" value="Genomic_DNA"/>
</dbReference>
<comment type="caution">
    <text evidence="2">The sequence shown here is derived from an EMBL/GenBank/DDBJ whole genome shotgun (WGS) entry which is preliminary data.</text>
</comment>
<protein>
    <submittedName>
        <fullName evidence="2">Uncharacterized protein</fullName>
    </submittedName>
</protein>
<name>A0AAP0HF20_9MAGN</name>